<organism evidence="1">
    <name type="scientific">marine metagenome</name>
    <dbReference type="NCBI Taxonomy" id="408172"/>
    <lineage>
        <taxon>unclassified sequences</taxon>
        <taxon>metagenomes</taxon>
        <taxon>ecological metagenomes</taxon>
    </lineage>
</organism>
<protein>
    <submittedName>
        <fullName evidence="1">Uncharacterized protein</fullName>
    </submittedName>
</protein>
<dbReference type="EMBL" id="UINC01045211">
    <property type="protein sequence ID" value="SVB51690.1"/>
    <property type="molecule type" value="Genomic_DNA"/>
</dbReference>
<reference evidence="1" key="1">
    <citation type="submission" date="2018-05" db="EMBL/GenBank/DDBJ databases">
        <authorList>
            <person name="Lanie J.A."/>
            <person name="Ng W.-L."/>
            <person name="Kazmierczak K.M."/>
            <person name="Andrzejewski T.M."/>
            <person name="Davidsen T.M."/>
            <person name="Wayne K.J."/>
            <person name="Tettelin H."/>
            <person name="Glass J.I."/>
            <person name="Rusch D."/>
            <person name="Podicherti R."/>
            <person name="Tsui H.-C.T."/>
            <person name="Winkler M.E."/>
        </authorList>
    </citation>
    <scope>NUCLEOTIDE SEQUENCE</scope>
</reference>
<accession>A0A382ELV8</accession>
<proteinExistence type="predicted"/>
<gene>
    <name evidence="1" type="ORF">METZ01_LOCUS204544</name>
</gene>
<name>A0A382ELV8_9ZZZZ</name>
<sequence length="87" mass="9818">MKELPINSFVKSICEPFNIFREDLSITTFSCLKSSLSILLSKEKSYLNPEQPPPFTAILKNVPNGFFATSWLIFSTASLLKFISLII</sequence>
<evidence type="ECO:0000313" key="1">
    <source>
        <dbReference type="EMBL" id="SVB51690.1"/>
    </source>
</evidence>
<dbReference type="AlphaFoldDB" id="A0A382ELV8"/>